<dbReference type="Gene3D" id="3.40.50.300">
    <property type="entry name" value="P-loop containing nucleotide triphosphate hydrolases"/>
    <property type="match status" value="2"/>
</dbReference>
<evidence type="ECO:0000313" key="7">
    <source>
        <dbReference type="EMBL" id="QHS81496.1"/>
    </source>
</evidence>
<sequence length="828" mass="92786">MSSYLVQPDLTTEPSTYPSSVPFSFPLDPFQKHAVSAMFQGHNCLIAAKTGSGKTLAAEYLIHRTLELGKTVFYTTPIKSLSNQKFHDLTEQYPHASVGIMTGDIKFKPDAQIIVMTTEILRNLLFKKGTATQTLGLTASLSIDNLGSIVFDECHYIKDPDRGKVWEETMILAPPTVQLLLLSATLEQPDLFARWLGDLKKVPVHLIQTQYRIVPLTHGVLHPITDEFLTVLTPTKEVFQDKTYRDYLATIKAIHEGHAAFKDKVHNKLVTGEKGPVEGYGVAKQHHRPKTFVHQLNHTVALLRDRNQLPALFFVLSRKGCEDFAHQITHTLIDSSSSANVGHIIDAHLHRYKSLATLPQYHALRDLLVKGIAFHHSGMLPLLKEIVEILFSKGLVKVLFATETFAVGLNMPTKTVVFTGLKKYDDHAKGMRLLRTDEYTQMAGRAGRRGKDAEGLVLYLPDREPVSAYELQQIMKGSGTPIISQMTFHYDFLLKTLHSGNSTWLELMEQSYWYQQRLAAIEGNAKDIQALKARLDPLKSSLSTHQIDLCEQKIGMEATLKTLGGNKQKKAKQELDKWLALHWSTPLSYSLLNYESLKKLEGELASLQAYDASLKAHADDIGPTVAFLRAADYLKESESPPSALTKADLTLKGILATEINEGQPFLMTELFLSKAAHTLDGPGLAALLSVFLEDYDKDYFMTIKDINVPSEIKTIMEQVGVNADRLGDLEYKIGSAKSDKLWNLSLQWVEPIYRWLTEPDLPLATICTDYGTFEGNFARGLLKLGNLLDEWLCLATFCEHTDQIEMIGTLKSQVIRDLVVPDSLYLRL</sequence>
<dbReference type="GO" id="GO:0005524">
    <property type="term" value="F:ATP binding"/>
    <property type="evidence" value="ECO:0007669"/>
    <property type="project" value="UniProtKB-KW"/>
</dbReference>
<dbReference type="Pfam" id="PF00270">
    <property type="entry name" value="DEAD"/>
    <property type="match status" value="1"/>
</dbReference>
<dbReference type="PANTHER" id="PTHR12131">
    <property type="entry name" value="ATP-DEPENDENT RNA AND DNA HELICASE"/>
    <property type="match status" value="1"/>
</dbReference>
<keyword evidence="1" id="KW-0547">Nucleotide-binding</keyword>
<evidence type="ECO:0000256" key="3">
    <source>
        <dbReference type="ARBA" id="ARBA00022806"/>
    </source>
</evidence>
<dbReference type="PANTHER" id="PTHR12131:SF1">
    <property type="entry name" value="ATP-DEPENDENT RNA HELICASE SUPV3L1, MITOCHONDRIAL-RELATED"/>
    <property type="match status" value="1"/>
</dbReference>
<dbReference type="PROSITE" id="PS51192">
    <property type="entry name" value="HELICASE_ATP_BIND_1"/>
    <property type="match status" value="1"/>
</dbReference>
<dbReference type="EMBL" id="MN740758">
    <property type="protein sequence ID" value="QHS81496.1"/>
    <property type="molecule type" value="Genomic_DNA"/>
</dbReference>
<evidence type="ECO:0000259" key="5">
    <source>
        <dbReference type="PROSITE" id="PS51192"/>
    </source>
</evidence>
<dbReference type="CDD" id="cd18795">
    <property type="entry name" value="SF2_C_Ski2"/>
    <property type="match status" value="1"/>
</dbReference>
<evidence type="ECO:0000256" key="2">
    <source>
        <dbReference type="ARBA" id="ARBA00022801"/>
    </source>
</evidence>
<proteinExistence type="predicted"/>
<organism evidence="7">
    <name type="scientific">viral metagenome</name>
    <dbReference type="NCBI Taxonomy" id="1070528"/>
    <lineage>
        <taxon>unclassified sequences</taxon>
        <taxon>metagenomes</taxon>
        <taxon>organismal metagenomes</taxon>
    </lineage>
</organism>
<dbReference type="PROSITE" id="PS51194">
    <property type="entry name" value="HELICASE_CTER"/>
    <property type="match status" value="1"/>
</dbReference>
<dbReference type="SMART" id="SM00487">
    <property type="entry name" value="DEXDc"/>
    <property type="match status" value="1"/>
</dbReference>
<evidence type="ECO:0008006" key="8">
    <source>
        <dbReference type="Google" id="ProtNLM"/>
    </source>
</evidence>
<evidence type="ECO:0000256" key="4">
    <source>
        <dbReference type="ARBA" id="ARBA00022840"/>
    </source>
</evidence>
<dbReference type="Pfam" id="PF08148">
    <property type="entry name" value="DSHCT"/>
    <property type="match status" value="1"/>
</dbReference>
<accession>A0A6C0APG3</accession>
<keyword evidence="3" id="KW-0347">Helicase</keyword>
<reference evidence="7" key="1">
    <citation type="journal article" date="2020" name="Nature">
        <title>Giant virus diversity and host interactions through global metagenomics.</title>
        <authorList>
            <person name="Schulz F."/>
            <person name="Roux S."/>
            <person name="Paez-Espino D."/>
            <person name="Jungbluth S."/>
            <person name="Walsh D.A."/>
            <person name="Denef V.J."/>
            <person name="McMahon K.D."/>
            <person name="Konstantinidis K.T."/>
            <person name="Eloe-Fadrosh E.A."/>
            <person name="Kyrpides N.C."/>
            <person name="Woyke T."/>
        </authorList>
    </citation>
    <scope>NUCLEOTIDE SEQUENCE</scope>
    <source>
        <strain evidence="7">GVMAG-S-1101164-72</strain>
    </source>
</reference>
<name>A0A6C0APG3_9ZZZZ</name>
<dbReference type="InterPro" id="IPR027417">
    <property type="entry name" value="P-loop_NTPase"/>
</dbReference>
<evidence type="ECO:0000259" key="6">
    <source>
        <dbReference type="PROSITE" id="PS51194"/>
    </source>
</evidence>
<dbReference type="Gene3D" id="1.10.3380.30">
    <property type="match status" value="1"/>
</dbReference>
<feature type="domain" description="Helicase C-terminal" evidence="6">
    <location>
        <begin position="295"/>
        <end position="494"/>
    </location>
</feature>
<dbReference type="Pfam" id="PF00271">
    <property type="entry name" value="Helicase_C"/>
    <property type="match status" value="1"/>
</dbReference>
<dbReference type="GO" id="GO:0070478">
    <property type="term" value="P:nuclear-transcribed mRNA catabolic process, 3'-5' exonucleolytic nonsense-mediated decay"/>
    <property type="evidence" value="ECO:0007669"/>
    <property type="project" value="TreeGrafter"/>
</dbReference>
<protein>
    <recommendedName>
        <fullName evidence="8">Helicase</fullName>
    </recommendedName>
</protein>
<dbReference type="InterPro" id="IPR050699">
    <property type="entry name" value="RNA-DNA_Helicase"/>
</dbReference>
<dbReference type="AlphaFoldDB" id="A0A6C0APG3"/>
<dbReference type="InterPro" id="IPR001650">
    <property type="entry name" value="Helicase_C-like"/>
</dbReference>
<dbReference type="GO" id="GO:0016787">
    <property type="term" value="F:hydrolase activity"/>
    <property type="evidence" value="ECO:0007669"/>
    <property type="project" value="UniProtKB-KW"/>
</dbReference>
<dbReference type="GO" id="GO:0004386">
    <property type="term" value="F:helicase activity"/>
    <property type="evidence" value="ECO:0007669"/>
    <property type="project" value="UniProtKB-KW"/>
</dbReference>
<evidence type="ECO:0000256" key="1">
    <source>
        <dbReference type="ARBA" id="ARBA00022741"/>
    </source>
</evidence>
<dbReference type="InterPro" id="IPR012961">
    <property type="entry name" value="Ski2/MTR4_C"/>
</dbReference>
<dbReference type="SMART" id="SM00490">
    <property type="entry name" value="HELICc"/>
    <property type="match status" value="1"/>
</dbReference>
<dbReference type="SUPFAM" id="SSF52540">
    <property type="entry name" value="P-loop containing nucleoside triphosphate hydrolases"/>
    <property type="match status" value="1"/>
</dbReference>
<dbReference type="InterPro" id="IPR014001">
    <property type="entry name" value="Helicase_ATP-bd"/>
</dbReference>
<keyword evidence="2" id="KW-0378">Hydrolase</keyword>
<feature type="domain" description="Helicase ATP-binding" evidence="5">
    <location>
        <begin position="35"/>
        <end position="204"/>
    </location>
</feature>
<keyword evidence="4" id="KW-0067">ATP-binding</keyword>
<dbReference type="SMART" id="SM01142">
    <property type="entry name" value="DSHCT"/>
    <property type="match status" value="1"/>
</dbReference>
<dbReference type="GO" id="GO:0055087">
    <property type="term" value="C:Ski complex"/>
    <property type="evidence" value="ECO:0007669"/>
    <property type="project" value="TreeGrafter"/>
</dbReference>
<dbReference type="GO" id="GO:0003676">
    <property type="term" value="F:nucleic acid binding"/>
    <property type="evidence" value="ECO:0007669"/>
    <property type="project" value="InterPro"/>
</dbReference>
<dbReference type="InterPro" id="IPR011545">
    <property type="entry name" value="DEAD/DEAH_box_helicase_dom"/>
</dbReference>